<dbReference type="PANTHER" id="PTHR34385:SF1">
    <property type="entry name" value="PEPTIDOGLYCAN L-ALANYL-D-GLUTAMATE ENDOPEPTIDASE CWLK"/>
    <property type="match status" value="1"/>
</dbReference>
<dbReference type="InterPro" id="IPR003709">
    <property type="entry name" value="VanY-like_core_dom"/>
</dbReference>
<dbReference type="SUPFAM" id="SSF55166">
    <property type="entry name" value="Hedgehog/DD-peptidase"/>
    <property type="match status" value="1"/>
</dbReference>
<gene>
    <name evidence="2" type="ORF">CWE06_03250</name>
</gene>
<protein>
    <submittedName>
        <fullName evidence="2">Peptidase M15</fullName>
    </submittedName>
</protein>
<comment type="caution">
    <text evidence="2">The sequence shown here is derived from an EMBL/GenBank/DDBJ whole genome shotgun (WGS) entry which is preliminary data.</text>
</comment>
<dbReference type="GO" id="GO:0008233">
    <property type="term" value="F:peptidase activity"/>
    <property type="evidence" value="ECO:0007669"/>
    <property type="project" value="InterPro"/>
</dbReference>
<dbReference type="InterPro" id="IPR009045">
    <property type="entry name" value="Zn_M74/Hedgehog-like"/>
</dbReference>
<dbReference type="CDD" id="cd14847">
    <property type="entry name" value="DD-carboxypeptidase_like"/>
    <property type="match status" value="1"/>
</dbReference>
<dbReference type="AlphaFoldDB" id="A0A432VYZ0"/>
<sequence length="232" mass="25838">MLTPRCTLLPAQLYGLDDSHVAAVRGASSHLIRLQPAAARAFLRMQEAAARAGHNLQIASGYRDFARQCSIWSRKWANSNQNQDALIEILHWSALPGTSRHHWGTDLDVFDPDALGTEKLQLEPWEYAEHGPFAKLNQWLDDHAARFGFYRCYADSATSGVAIEPWHFSYAPLSQAYPEQIQPQELAQRLTAAQLPGLKLVLSQLESIVANYVLRTTPAPTEALAARTHGDQ</sequence>
<dbReference type="RefSeq" id="WP_126791109.1">
    <property type="nucleotide sequence ID" value="NZ_PIPI01000001.1"/>
</dbReference>
<evidence type="ECO:0000313" key="2">
    <source>
        <dbReference type="EMBL" id="RUO21875.1"/>
    </source>
</evidence>
<dbReference type="EMBL" id="PIPI01000001">
    <property type="protein sequence ID" value="RUO21875.1"/>
    <property type="molecule type" value="Genomic_DNA"/>
</dbReference>
<accession>A0A432VYZ0</accession>
<feature type="domain" description="D-alanyl-D-alanine carboxypeptidase-like core" evidence="1">
    <location>
        <begin position="33"/>
        <end position="172"/>
    </location>
</feature>
<dbReference type="Pfam" id="PF02557">
    <property type="entry name" value="VanY"/>
    <property type="match status" value="1"/>
</dbReference>
<evidence type="ECO:0000313" key="3">
    <source>
        <dbReference type="Proteomes" id="UP000288212"/>
    </source>
</evidence>
<dbReference type="GO" id="GO:0006508">
    <property type="term" value="P:proteolysis"/>
    <property type="evidence" value="ECO:0007669"/>
    <property type="project" value="InterPro"/>
</dbReference>
<dbReference type="OrthoDB" id="9792074at2"/>
<proteinExistence type="predicted"/>
<keyword evidence="3" id="KW-1185">Reference proteome</keyword>
<dbReference type="PANTHER" id="PTHR34385">
    <property type="entry name" value="D-ALANYL-D-ALANINE CARBOXYPEPTIDASE"/>
    <property type="match status" value="1"/>
</dbReference>
<evidence type="ECO:0000259" key="1">
    <source>
        <dbReference type="Pfam" id="PF02557"/>
    </source>
</evidence>
<dbReference type="InterPro" id="IPR052179">
    <property type="entry name" value="DD-CPase-like"/>
</dbReference>
<organism evidence="2 3">
    <name type="scientific">Aliidiomarina haloalkalitolerans</name>
    <dbReference type="NCBI Taxonomy" id="859059"/>
    <lineage>
        <taxon>Bacteria</taxon>
        <taxon>Pseudomonadati</taxon>
        <taxon>Pseudomonadota</taxon>
        <taxon>Gammaproteobacteria</taxon>
        <taxon>Alteromonadales</taxon>
        <taxon>Idiomarinaceae</taxon>
        <taxon>Aliidiomarina</taxon>
    </lineage>
</organism>
<dbReference type="Proteomes" id="UP000288212">
    <property type="component" value="Unassembled WGS sequence"/>
</dbReference>
<dbReference type="Gene3D" id="3.30.1380.10">
    <property type="match status" value="1"/>
</dbReference>
<name>A0A432VYZ0_9GAMM</name>
<reference evidence="2 3" key="1">
    <citation type="journal article" date="2011" name="Front. Microbiol.">
        <title>Genomic signatures of strain selection and enhancement in Bacillus atrophaeus var. globigii, a historical biowarfare simulant.</title>
        <authorList>
            <person name="Gibbons H.S."/>
            <person name="Broomall S.M."/>
            <person name="McNew L.A."/>
            <person name="Daligault H."/>
            <person name="Chapman C."/>
            <person name="Bruce D."/>
            <person name="Karavis M."/>
            <person name="Krepps M."/>
            <person name="McGregor P.A."/>
            <person name="Hong C."/>
            <person name="Park K.H."/>
            <person name="Akmal A."/>
            <person name="Feldman A."/>
            <person name="Lin J.S."/>
            <person name="Chang W.E."/>
            <person name="Higgs B.W."/>
            <person name="Demirev P."/>
            <person name="Lindquist J."/>
            <person name="Liem A."/>
            <person name="Fochler E."/>
            <person name="Read T.D."/>
            <person name="Tapia R."/>
            <person name="Johnson S."/>
            <person name="Bishop-Lilly K.A."/>
            <person name="Detter C."/>
            <person name="Han C."/>
            <person name="Sozhamannan S."/>
            <person name="Rosenzweig C.N."/>
            <person name="Skowronski E.W."/>
        </authorList>
    </citation>
    <scope>NUCLEOTIDE SEQUENCE [LARGE SCALE GENOMIC DNA]</scope>
    <source>
        <strain evidence="2 3">AK5</strain>
    </source>
</reference>